<reference evidence="2" key="1">
    <citation type="journal article" date="2020" name="Appl. Environ. Microbiol.">
        <title>Diazotrophic Anaeromyxobacter Isolates from Soils.</title>
        <authorList>
            <person name="Masuda Y."/>
            <person name="Yamanaka H."/>
            <person name="Xu Z.X."/>
            <person name="Shiratori Y."/>
            <person name="Aono T."/>
            <person name="Amachi S."/>
            <person name="Senoo K."/>
            <person name="Itoh H."/>
        </authorList>
    </citation>
    <scope>NUCLEOTIDE SEQUENCE [LARGE SCALE GENOMIC DNA]</scope>
    <source>
        <strain evidence="2">R267</strain>
    </source>
</reference>
<evidence type="ECO:0000313" key="2">
    <source>
        <dbReference type="Proteomes" id="UP000503640"/>
    </source>
</evidence>
<name>A0A7I9VHT2_9BACT</name>
<protein>
    <recommendedName>
        <fullName evidence="3">LETM1-like protein</fullName>
    </recommendedName>
</protein>
<dbReference type="EMBL" id="BJTG01000001">
    <property type="protein sequence ID" value="GEJ55799.1"/>
    <property type="molecule type" value="Genomic_DNA"/>
</dbReference>
<dbReference type="RefSeq" id="WP_176062635.1">
    <property type="nucleotide sequence ID" value="NZ_BJTG01000001.1"/>
</dbReference>
<evidence type="ECO:0008006" key="3">
    <source>
        <dbReference type="Google" id="ProtNLM"/>
    </source>
</evidence>
<dbReference type="Proteomes" id="UP000503640">
    <property type="component" value="Unassembled WGS sequence"/>
</dbReference>
<accession>A0A7I9VHT2</accession>
<organism evidence="1 2">
    <name type="scientific">Anaeromyxobacter diazotrophicus</name>
    <dbReference type="NCBI Taxonomy" id="2590199"/>
    <lineage>
        <taxon>Bacteria</taxon>
        <taxon>Pseudomonadati</taxon>
        <taxon>Myxococcota</taxon>
        <taxon>Myxococcia</taxon>
        <taxon>Myxococcales</taxon>
        <taxon>Cystobacterineae</taxon>
        <taxon>Anaeromyxobacteraceae</taxon>
        <taxon>Anaeromyxobacter</taxon>
    </lineage>
</organism>
<proteinExistence type="predicted"/>
<evidence type="ECO:0000313" key="1">
    <source>
        <dbReference type="EMBL" id="GEJ55799.1"/>
    </source>
</evidence>
<gene>
    <name evidence="1" type="ORF">AMYX_05400</name>
</gene>
<sequence>MPIDLSLKTWLSGLVDAALAGYDPAAALLRLPPELRGSDPDGPSLEGRARMLLVRSLRRKLLDPSQGRTEREPGEAACASEEDAFLGPISCHIGLLLDIALVHGVPFEPARRRAELATLFAAFAGAPDLARAADPARPGGGKPAAVTKAFARAGAVLAQHGYPAGDPKDGLPLHVGVLCVQRRHLARLAIAYYPRGPLDLGLAQKLLDQAQDDIARLAEVLAALAAAPAPLDVRRRRVAAAQIDRLGLPRELARGARAALRASRGMGELARGAPVRLRAFLLQQLLLSELAQPEPSAARAEAVSAFAEEARIPPEQVAALQADAAELYAAQQRWLEAAPGEPAEWETLSEEWEDAADQMMEKVAAIVSDNLEAIVTEIKQTGELGQLLAKAAAGKPLSAEEKTKVKAQLIDLAKAVPALAIFAAPGGMLLLPLLAKVLPFNVLPSAWEGKDKKKALPPARKKTGG</sequence>
<comment type="caution">
    <text evidence="1">The sequence shown here is derived from an EMBL/GenBank/DDBJ whole genome shotgun (WGS) entry which is preliminary data.</text>
</comment>
<keyword evidence="2" id="KW-1185">Reference proteome</keyword>
<dbReference type="AlphaFoldDB" id="A0A7I9VHT2"/>